<protein>
    <submittedName>
        <fullName evidence="3">Uncharacterized protein</fullName>
    </submittedName>
</protein>
<proteinExistence type="predicted"/>
<evidence type="ECO:0000313" key="4">
    <source>
        <dbReference type="Proteomes" id="UP000837857"/>
    </source>
</evidence>
<organism evidence="3 4">
    <name type="scientific">Iphiclides podalirius</name>
    <name type="common">scarce swallowtail</name>
    <dbReference type="NCBI Taxonomy" id="110791"/>
    <lineage>
        <taxon>Eukaryota</taxon>
        <taxon>Metazoa</taxon>
        <taxon>Ecdysozoa</taxon>
        <taxon>Arthropoda</taxon>
        <taxon>Hexapoda</taxon>
        <taxon>Insecta</taxon>
        <taxon>Pterygota</taxon>
        <taxon>Neoptera</taxon>
        <taxon>Endopterygota</taxon>
        <taxon>Lepidoptera</taxon>
        <taxon>Glossata</taxon>
        <taxon>Ditrysia</taxon>
        <taxon>Papilionoidea</taxon>
        <taxon>Papilionidae</taxon>
        <taxon>Papilioninae</taxon>
        <taxon>Iphiclides</taxon>
    </lineage>
</organism>
<feature type="non-terminal residue" evidence="3">
    <location>
        <position position="1"/>
    </location>
</feature>
<keyword evidence="4" id="KW-1185">Reference proteome</keyword>
<keyword evidence="2" id="KW-0812">Transmembrane</keyword>
<dbReference type="EMBL" id="OW152832">
    <property type="protein sequence ID" value="CAH2051561.1"/>
    <property type="molecule type" value="Genomic_DNA"/>
</dbReference>
<evidence type="ECO:0000256" key="2">
    <source>
        <dbReference type="SAM" id="Phobius"/>
    </source>
</evidence>
<feature type="region of interest" description="Disordered" evidence="1">
    <location>
        <begin position="62"/>
        <end position="82"/>
    </location>
</feature>
<feature type="transmembrane region" description="Helical" evidence="2">
    <location>
        <begin position="12"/>
        <end position="36"/>
    </location>
</feature>
<evidence type="ECO:0000313" key="3">
    <source>
        <dbReference type="EMBL" id="CAH2051561.1"/>
    </source>
</evidence>
<keyword evidence="2" id="KW-0472">Membrane</keyword>
<gene>
    <name evidence="3" type="ORF">IPOD504_LOCUS7832</name>
</gene>
<accession>A0ABN8I9J3</accession>
<dbReference type="Proteomes" id="UP000837857">
    <property type="component" value="Chromosome 20"/>
</dbReference>
<reference evidence="3" key="1">
    <citation type="submission" date="2022-03" db="EMBL/GenBank/DDBJ databases">
        <authorList>
            <person name="Martin H S."/>
        </authorList>
    </citation>
    <scope>NUCLEOTIDE SEQUENCE</scope>
</reference>
<keyword evidence="2" id="KW-1133">Transmembrane helix</keyword>
<name>A0ABN8I9J3_9NEOP</name>
<sequence>MLVSYDVVTAFGVSALLSFVVFSGILLALAAAGGLLRARKVGKAALTKQIVTEKLLQNGTMAVPSAPEPTPVTARRLLGPQD</sequence>
<evidence type="ECO:0000256" key="1">
    <source>
        <dbReference type="SAM" id="MobiDB-lite"/>
    </source>
</evidence>